<dbReference type="InterPro" id="IPR048815">
    <property type="entry name" value="Gp44_lid"/>
</dbReference>
<dbReference type="Gene3D" id="1.20.272.10">
    <property type="match status" value="1"/>
</dbReference>
<dbReference type="GO" id="GO:0016887">
    <property type="term" value="F:ATP hydrolysis activity"/>
    <property type="evidence" value="ECO:0007669"/>
    <property type="project" value="UniProtKB-UniRule"/>
</dbReference>
<keyword evidence="4" id="KW-0378">Hydrolase</keyword>
<feature type="binding site" evidence="4">
    <location>
        <begin position="48"/>
        <end position="53"/>
    </location>
    <ligand>
        <name>ATP</name>
        <dbReference type="ChEBI" id="CHEBI:30616"/>
    </ligand>
</feature>
<keyword evidence="4" id="KW-1194">Viral DNA replication</keyword>
<keyword evidence="3 4" id="KW-0067">ATP-binding</keyword>
<dbReference type="SMART" id="SM00382">
    <property type="entry name" value="AAA"/>
    <property type="match status" value="1"/>
</dbReference>
<dbReference type="Gene3D" id="1.10.8.60">
    <property type="match status" value="1"/>
</dbReference>
<dbReference type="PANTHER" id="PTHR11669">
    <property type="entry name" value="REPLICATION FACTOR C / DNA POLYMERASE III GAMMA-TAU SUBUNIT"/>
    <property type="match status" value="1"/>
</dbReference>
<comment type="function">
    <text evidence="4">Forms the sliding-clamp-loader together with the small subunit. Functions as an ATPase enzyme. The clamp loader holds the clamp in an open conformation and places it onto the DNA. 4 ATP molecules must bind to the sliding-clamp-loader before the latter can open the sliding clamp. ATP hydrolysis triggers the detachment of the sliding clamp from the sliding-clamp-loader, freeing the sliding clamp to track along DNA.</text>
</comment>
<feature type="domain" description="AAA+ ATPase" evidence="5">
    <location>
        <begin position="37"/>
        <end position="157"/>
    </location>
</feature>
<dbReference type="PANTHER" id="PTHR11669:SF20">
    <property type="entry name" value="REPLICATION FACTOR C SUBUNIT 4"/>
    <property type="match status" value="1"/>
</dbReference>
<comment type="similarity">
    <text evidence="4">Belongs to the Tevenvirinae sliding-clamp-loader large subunit family.</text>
</comment>
<dbReference type="GO" id="GO:0005524">
    <property type="term" value="F:ATP binding"/>
    <property type="evidence" value="ECO:0007669"/>
    <property type="project" value="UniProtKB-UniRule"/>
</dbReference>
<accession>A0A6J5M9R7</accession>
<evidence type="ECO:0000259" key="5">
    <source>
        <dbReference type="SMART" id="SM00382"/>
    </source>
</evidence>
<dbReference type="InterPro" id="IPR046388">
    <property type="entry name" value="T4_Clamp_Loader_L"/>
</dbReference>
<dbReference type="EMBL" id="LR796423">
    <property type="protein sequence ID" value="CAB4142467.1"/>
    <property type="molecule type" value="Genomic_DNA"/>
</dbReference>
<feature type="binding site" evidence="4">
    <location>
        <position position="199"/>
    </location>
    <ligand>
        <name>ATP</name>
        <dbReference type="ChEBI" id="CHEBI:30616"/>
    </ligand>
</feature>
<protein>
    <recommendedName>
        <fullName evidence="4">Sliding-clamp-loader large subunit</fullName>
        <ecNumber evidence="4">3.6.4.-</ecNumber>
    </recommendedName>
    <alternativeName>
        <fullName evidence="4">Clamp loader gp44 subunit</fullName>
    </alternativeName>
</protein>
<keyword evidence="2 4" id="KW-0547">Nucleotide-binding</keyword>
<dbReference type="GO" id="GO:0006281">
    <property type="term" value="P:DNA repair"/>
    <property type="evidence" value="ECO:0007669"/>
    <property type="project" value="TreeGrafter"/>
</dbReference>
<dbReference type="Gene3D" id="3.40.50.300">
    <property type="entry name" value="P-loop containing nucleotide triphosphate hydrolases"/>
    <property type="match status" value="1"/>
</dbReference>
<reference evidence="6" key="1">
    <citation type="submission" date="2020-04" db="EMBL/GenBank/DDBJ databases">
        <authorList>
            <person name="Chiriac C."/>
            <person name="Salcher M."/>
            <person name="Ghai R."/>
            <person name="Kavagutti S V."/>
        </authorList>
    </citation>
    <scope>NUCLEOTIDE SEQUENCE</scope>
</reference>
<name>A0A6J5M9R7_9CAUD</name>
<comment type="subunit">
    <text evidence="4">The sliding-clamp-loader consists of 4 large subunits and 1 small subunit. Interacts with the sliding clamp; this interaction allows the sliding-clamp-loader to open the sliding clamp. Part of the replicase complex that includes the DNA polymerase, the polymerase clamp, the clamp loader complex, the single-stranded DNA binding protein, the primase, the helicase and the helicase assembly factor.</text>
</comment>
<gene>
    <name evidence="6" type="ORF">UFOVP447_8</name>
</gene>
<keyword evidence="1" id="KW-0235">DNA replication</keyword>
<feature type="binding site" evidence="4">
    <location>
        <position position="20"/>
    </location>
    <ligand>
        <name>ATP</name>
        <dbReference type="ChEBI" id="CHEBI:30616"/>
    </ligand>
</feature>
<evidence type="ECO:0000256" key="4">
    <source>
        <dbReference type="HAMAP-Rule" id="MF_04162"/>
    </source>
</evidence>
<dbReference type="EC" id="3.6.4.-" evidence="4"/>
<dbReference type="GO" id="GO:0003677">
    <property type="term" value="F:DNA binding"/>
    <property type="evidence" value="ECO:0007669"/>
    <property type="project" value="UniProtKB-UniRule"/>
</dbReference>
<dbReference type="Pfam" id="PF00004">
    <property type="entry name" value="AAA"/>
    <property type="match status" value="1"/>
</dbReference>
<keyword evidence="4" id="KW-0238">DNA-binding</keyword>
<proteinExistence type="inferred from homology"/>
<feature type="binding site" evidence="4">
    <location>
        <begin position="8"/>
        <end position="11"/>
    </location>
    <ligand>
        <name>ATP</name>
        <dbReference type="ChEBI" id="CHEBI:30616"/>
    </ligand>
</feature>
<evidence type="ECO:0000313" key="6">
    <source>
        <dbReference type="EMBL" id="CAB4142467.1"/>
    </source>
</evidence>
<evidence type="ECO:0000256" key="2">
    <source>
        <dbReference type="ARBA" id="ARBA00022741"/>
    </source>
</evidence>
<dbReference type="GO" id="GO:0006261">
    <property type="term" value="P:DNA-templated DNA replication"/>
    <property type="evidence" value="ECO:0007669"/>
    <property type="project" value="TreeGrafter"/>
</dbReference>
<evidence type="ECO:0000256" key="1">
    <source>
        <dbReference type="ARBA" id="ARBA00022705"/>
    </source>
</evidence>
<dbReference type="SUPFAM" id="SSF52540">
    <property type="entry name" value="P-loop containing nucleoside triphosphate hydrolases"/>
    <property type="match status" value="1"/>
</dbReference>
<sequence>MLDEFLWVEKYRPKTISETILPDALKQTFQEFVNQGNIPNLLLSGSAGCGKTTVARAMLEELGCDYIVINGSLNGNIDTLRNEIMQFASSVSLMGGRKYVILDEADYLNPNSTQPALRNFMEEFSRNCGFILTCNFKNRIIEPLQSRCSVVEFKIKKTDLPALASQMMKRLCQILDGEGVEYDKAVLAELIKKHYPDWRRVINELQRYSATGKIDSGLLANITESSYKDLVRFLKDKDFTNTRKWVAENIDSDATAIFRTLYDTSSQYITKTSVPNLVIILAKYQYQAAFVADHEINLMACLTEMMVELEYL</sequence>
<evidence type="ECO:0000256" key="3">
    <source>
        <dbReference type="ARBA" id="ARBA00022840"/>
    </source>
</evidence>
<dbReference type="InterPro" id="IPR003959">
    <property type="entry name" value="ATPase_AAA_core"/>
</dbReference>
<dbReference type="Pfam" id="PF21328">
    <property type="entry name" value="Gp44_lid"/>
    <property type="match status" value="1"/>
</dbReference>
<dbReference type="GO" id="GO:0003689">
    <property type="term" value="F:DNA clamp loader activity"/>
    <property type="evidence" value="ECO:0007669"/>
    <property type="project" value="UniProtKB-UniRule"/>
</dbReference>
<organism evidence="6">
    <name type="scientific">uncultured Caudovirales phage</name>
    <dbReference type="NCBI Taxonomy" id="2100421"/>
    <lineage>
        <taxon>Viruses</taxon>
        <taxon>Duplodnaviria</taxon>
        <taxon>Heunggongvirae</taxon>
        <taxon>Uroviricota</taxon>
        <taxon>Caudoviricetes</taxon>
        <taxon>Peduoviridae</taxon>
        <taxon>Maltschvirus</taxon>
        <taxon>Maltschvirus maltsch</taxon>
    </lineage>
</organism>
<dbReference type="HAMAP" id="MF_04162">
    <property type="entry name" value="T4_Clamp_Loader_L"/>
    <property type="match status" value="1"/>
</dbReference>
<dbReference type="CDD" id="cd00009">
    <property type="entry name" value="AAA"/>
    <property type="match status" value="1"/>
</dbReference>
<dbReference type="InterPro" id="IPR050238">
    <property type="entry name" value="DNA_Rep/Repair_Clamp_Loader"/>
</dbReference>
<dbReference type="InterPro" id="IPR003593">
    <property type="entry name" value="AAA+_ATPase"/>
</dbReference>
<dbReference type="GO" id="GO:0039693">
    <property type="term" value="P:viral DNA genome replication"/>
    <property type="evidence" value="ECO:0007669"/>
    <property type="project" value="UniProtKB-UniRule"/>
</dbReference>
<dbReference type="InterPro" id="IPR027417">
    <property type="entry name" value="P-loop_NTPase"/>
</dbReference>